<dbReference type="Proteomes" id="UP001168216">
    <property type="component" value="Unassembled WGS sequence"/>
</dbReference>
<organism evidence="1 2">
    <name type="scientific">Aeromonas bestiarum</name>
    <dbReference type="NCBI Taxonomy" id="105751"/>
    <lineage>
        <taxon>Bacteria</taxon>
        <taxon>Pseudomonadati</taxon>
        <taxon>Pseudomonadota</taxon>
        <taxon>Gammaproteobacteria</taxon>
        <taxon>Aeromonadales</taxon>
        <taxon>Aeromonadaceae</taxon>
        <taxon>Aeromonas</taxon>
    </lineage>
</organism>
<evidence type="ECO:0000313" key="2">
    <source>
        <dbReference type="Proteomes" id="UP001168216"/>
    </source>
</evidence>
<comment type="caution">
    <text evidence="1">The sequence shown here is derived from an EMBL/GenBank/DDBJ whole genome shotgun (WGS) entry which is preliminary data.</text>
</comment>
<reference evidence="1" key="1">
    <citation type="submission" date="2023-08" db="EMBL/GenBank/DDBJ databases">
        <title>WGS of Aeromonas isolates.</title>
        <authorList>
            <person name="Lee H."/>
        </authorList>
    </citation>
    <scope>NUCLEOTIDE SEQUENCE</scope>
    <source>
        <strain evidence="1">SL22</strain>
    </source>
</reference>
<name>A0AAW7I6P3_9GAMM</name>
<dbReference type="EMBL" id="JAOPLV010000016">
    <property type="protein sequence ID" value="MDM5142475.1"/>
    <property type="molecule type" value="Genomic_DNA"/>
</dbReference>
<sequence length="44" mass="5183">MALSEMRDTECQTGLFIINSRIADHIYDAFDMNLINSRQRLHIE</sequence>
<evidence type="ECO:0000313" key="1">
    <source>
        <dbReference type="EMBL" id="MDM5142475.1"/>
    </source>
</evidence>
<protein>
    <submittedName>
        <fullName evidence="1">Uncharacterized protein</fullName>
    </submittedName>
</protein>
<accession>A0AAW7I6P3</accession>
<dbReference type="RefSeq" id="WP_290023071.1">
    <property type="nucleotide sequence ID" value="NZ_JAOPLV010000016.1"/>
</dbReference>
<gene>
    <name evidence="1" type="ORF">OB959_22240</name>
</gene>
<dbReference type="AlphaFoldDB" id="A0AAW7I6P3"/>
<proteinExistence type="predicted"/>